<dbReference type="InterPro" id="IPR036465">
    <property type="entry name" value="vWFA_dom_sf"/>
</dbReference>
<proteinExistence type="predicted"/>
<dbReference type="SUPFAM" id="SSF53300">
    <property type="entry name" value="vWA-like"/>
    <property type="match status" value="1"/>
</dbReference>
<accession>A0A2W7J249</accession>
<dbReference type="AlphaFoldDB" id="A0A2W7J249"/>
<dbReference type="Proteomes" id="UP000249688">
    <property type="component" value="Unassembled WGS sequence"/>
</dbReference>
<keyword evidence="2" id="KW-1185">Reference proteome</keyword>
<sequence>MIGGARVDIARPRPHIVPMAQPPAKTGNADVAAFLAQVAAMPAVRTAGVPGRLLFAMDATASRQPSWDQACHLQAGMFQAAATVGSLAVSLAYYRGYGEFAATPFLTDAAEVTRRMTGVRCLAGRTQILRVLNHALAETRRSRIHALVFVGDAVEEEADLLCHTAGGLGMHGTPVFIFHEGGAPAPAAVLRQIARLSGGAYAPFDAGSAAALQELLRAVAVFAAGGRAALAALPGPQARRIAGQLPAPKR</sequence>
<evidence type="ECO:0008006" key="3">
    <source>
        <dbReference type="Google" id="ProtNLM"/>
    </source>
</evidence>
<gene>
    <name evidence="1" type="ORF">C8P66_11273</name>
</gene>
<name>A0A2W7J249_9PROT</name>
<dbReference type="EMBL" id="QKYU01000012">
    <property type="protein sequence ID" value="PZW45057.1"/>
    <property type="molecule type" value="Genomic_DNA"/>
</dbReference>
<protein>
    <recommendedName>
        <fullName evidence="3">VWA domain-containing protein</fullName>
    </recommendedName>
</protein>
<organism evidence="1 2">
    <name type="scientific">Humitalea rosea</name>
    <dbReference type="NCBI Taxonomy" id="990373"/>
    <lineage>
        <taxon>Bacteria</taxon>
        <taxon>Pseudomonadati</taxon>
        <taxon>Pseudomonadota</taxon>
        <taxon>Alphaproteobacteria</taxon>
        <taxon>Acetobacterales</taxon>
        <taxon>Roseomonadaceae</taxon>
        <taxon>Humitalea</taxon>
    </lineage>
</organism>
<evidence type="ECO:0000313" key="1">
    <source>
        <dbReference type="EMBL" id="PZW45057.1"/>
    </source>
</evidence>
<evidence type="ECO:0000313" key="2">
    <source>
        <dbReference type="Proteomes" id="UP000249688"/>
    </source>
</evidence>
<reference evidence="1 2" key="1">
    <citation type="submission" date="2018-06" db="EMBL/GenBank/DDBJ databases">
        <title>Genomic Encyclopedia of Archaeal and Bacterial Type Strains, Phase II (KMG-II): from individual species to whole genera.</title>
        <authorList>
            <person name="Goeker M."/>
        </authorList>
    </citation>
    <scope>NUCLEOTIDE SEQUENCE [LARGE SCALE GENOMIC DNA]</scope>
    <source>
        <strain evidence="1 2">DSM 24525</strain>
    </source>
</reference>
<comment type="caution">
    <text evidence="1">The sequence shown here is derived from an EMBL/GenBank/DDBJ whole genome shotgun (WGS) entry which is preliminary data.</text>
</comment>